<protein>
    <submittedName>
        <fullName evidence="2">(African queen) hypothetical protein</fullName>
    </submittedName>
</protein>
<comment type="caution">
    <text evidence="2">The sequence shown here is derived from an EMBL/GenBank/DDBJ whole genome shotgun (WGS) entry which is preliminary data.</text>
</comment>
<dbReference type="AlphaFoldDB" id="A0A8J2QP36"/>
<dbReference type="EMBL" id="CAKASE010000054">
    <property type="protein sequence ID" value="CAG9565698.1"/>
    <property type="molecule type" value="Genomic_DNA"/>
</dbReference>
<feature type="region of interest" description="Disordered" evidence="1">
    <location>
        <begin position="119"/>
        <end position="140"/>
    </location>
</feature>
<accession>A0A8J2QP36</accession>
<sequence>MSDRLLAVTCSVYSRTYGCHVSHSSSSAASPNAKGRVVSPESSSTHRALRWQPPPNVLFYLTAVLRRLYRQFDTQTSRALFKYSKCGKHVHYKQIKSVTASTRGEADSSEVDAERIMHMNMSRDGSDTQRKDTRHPKNGV</sequence>
<dbReference type="Proteomes" id="UP000789524">
    <property type="component" value="Unassembled WGS sequence"/>
</dbReference>
<proteinExistence type="predicted"/>
<name>A0A8J2QP36_9NEOP</name>
<evidence type="ECO:0000256" key="1">
    <source>
        <dbReference type="SAM" id="MobiDB-lite"/>
    </source>
</evidence>
<keyword evidence="3" id="KW-1185">Reference proteome</keyword>
<evidence type="ECO:0000313" key="2">
    <source>
        <dbReference type="EMBL" id="CAG9565698.1"/>
    </source>
</evidence>
<organism evidence="2 3">
    <name type="scientific">Danaus chrysippus</name>
    <name type="common">African queen</name>
    <dbReference type="NCBI Taxonomy" id="151541"/>
    <lineage>
        <taxon>Eukaryota</taxon>
        <taxon>Metazoa</taxon>
        <taxon>Ecdysozoa</taxon>
        <taxon>Arthropoda</taxon>
        <taxon>Hexapoda</taxon>
        <taxon>Insecta</taxon>
        <taxon>Pterygota</taxon>
        <taxon>Neoptera</taxon>
        <taxon>Endopterygota</taxon>
        <taxon>Lepidoptera</taxon>
        <taxon>Glossata</taxon>
        <taxon>Ditrysia</taxon>
        <taxon>Papilionoidea</taxon>
        <taxon>Nymphalidae</taxon>
        <taxon>Danainae</taxon>
        <taxon>Danaini</taxon>
        <taxon>Danaina</taxon>
        <taxon>Danaus</taxon>
        <taxon>Anosia</taxon>
    </lineage>
</organism>
<evidence type="ECO:0000313" key="3">
    <source>
        <dbReference type="Proteomes" id="UP000789524"/>
    </source>
</evidence>
<gene>
    <name evidence="2" type="ORF">DCHRY22_LOCUS6491</name>
</gene>
<reference evidence="2" key="1">
    <citation type="submission" date="2021-09" db="EMBL/GenBank/DDBJ databases">
        <authorList>
            <person name="Martin H S."/>
        </authorList>
    </citation>
    <scope>NUCLEOTIDE SEQUENCE</scope>
</reference>